<comment type="caution">
    <text evidence="1">The sequence shown here is derived from an EMBL/GenBank/DDBJ whole genome shotgun (WGS) entry which is preliminary data.</text>
</comment>
<proteinExistence type="predicted"/>
<keyword evidence="2" id="KW-1185">Reference proteome</keyword>
<dbReference type="PANTHER" id="PTHR33116">
    <property type="entry name" value="REVERSE TRANSCRIPTASE ZINC-BINDING DOMAIN-CONTAINING PROTEIN-RELATED-RELATED"/>
    <property type="match status" value="1"/>
</dbReference>
<organism evidence="1 2">
    <name type="scientific">Erythroxylum novogranatense</name>
    <dbReference type="NCBI Taxonomy" id="1862640"/>
    <lineage>
        <taxon>Eukaryota</taxon>
        <taxon>Viridiplantae</taxon>
        <taxon>Streptophyta</taxon>
        <taxon>Embryophyta</taxon>
        <taxon>Tracheophyta</taxon>
        <taxon>Spermatophyta</taxon>
        <taxon>Magnoliopsida</taxon>
        <taxon>eudicotyledons</taxon>
        <taxon>Gunneridae</taxon>
        <taxon>Pentapetalae</taxon>
        <taxon>rosids</taxon>
        <taxon>fabids</taxon>
        <taxon>Malpighiales</taxon>
        <taxon>Erythroxylaceae</taxon>
        <taxon>Erythroxylum</taxon>
    </lineage>
</organism>
<name>A0AAV8SMB0_9ROSI</name>
<dbReference type="Proteomes" id="UP001159364">
    <property type="component" value="Linkage Group LG10"/>
</dbReference>
<evidence type="ECO:0000313" key="1">
    <source>
        <dbReference type="EMBL" id="KAJ8753134.1"/>
    </source>
</evidence>
<accession>A0AAV8SMB0</accession>
<sequence length="505" mass="57471">MPMELEAPVHDHPVFVSDRETEDQRGAIDGERFREIISMTQFQARKMGLSLDPKQNSVVRMEENCVPKEVPLPHSNQKWPKKAKSTVTVPPIISQVVKRGRPKVVRKVSQVKKVVGDAESFAASACVSEAVAAMICTADNLQIEMSTISSSGNATEQNGVCLQNRTDHSAAAQKALERRNNPRLVQLEIDLQAKLEEILDNEEILWRQKSRCEWLADGDRNTNNLYTVEGQPPGPFPDRGYFPSISRPNFERLQRQVKDRLNGWNAKRVSSAGRVTLAKSVMMAILNYFMQTDMIPMGVWKEIEKHVLRSKYKIGPLINFCTNPNVIDNDVRVCAMVDEYDRWDWPQFRSYVDDTVAMHIVAMKPPAPYNNADGYMWRWSKKVLKERLLNNGERQRRGFTEIDICSLCGSSRESLIHVIRDCHWAHTKNWKARNSFDFEGVSTGPEAIVIQEQGWAKQVKDSSMKSGRRTVVLPTQPLEVVMPTLNDDRMGVSRTRHINPIISSS</sequence>
<reference evidence="1 2" key="1">
    <citation type="submission" date="2021-09" db="EMBL/GenBank/DDBJ databases">
        <title>Genomic insights and catalytic innovation underlie evolution of tropane alkaloids biosynthesis.</title>
        <authorList>
            <person name="Wang Y.-J."/>
            <person name="Tian T."/>
            <person name="Huang J.-P."/>
            <person name="Huang S.-X."/>
        </authorList>
    </citation>
    <scope>NUCLEOTIDE SEQUENCE [LARGE SCALE GENOMIC DNA]</scope>
    <source>
        <strain evidence="1">KIB-2018</strain>
        <tissue evidence="1">Leaf</tissue>
    </source>
</reference>
<evidence type="ECO:0008006" key="3">
    <source>
        <dbReference type="Google" id="ProtNLM"/>
    </source>
</evidence>
<dbReference type="AlphaFoldDB" id="A0AAV8SMB0"/>
<gene>
    <name evidence="1" type="ORF">K2173_017696</name>
</gene>
<dbReference type="EMBL" id="JAIWQS010000010">
    <property type="protein sequence ID" value="KAJ8753134.1"/>
    <property type="molecule type" value="Genomic_DNA"/>
</dbReference>
<dbReference type="PANTHER" id="PTHR33116:SF78">
    <property type="entry name" value="OS12G0587133 PROTEIN"/>
    <property type="match status" value="1"/>
</dbReference>
<evidence type="ECO:0000313" key="2">
    <source>
        <dbReference type="Proteomes" id="UP001159364"/>
    </source>
</evidence>
<protein>
    <recommendedName>
        <fullName evidence="3">Reverse transcriptase</fullName>
    </recommendedName>
</protein>